<organism evidence="1 2">
    <name type="scientific">Chitinophaga parva</name>
    <dbReference type="NCBI Taxonomy" id="2169414"/>
    <lineage>
        <taxon>Bacteria</taxon>
        <taxon>Pseudomonadati</taxon>
        <taxon>Bacteroidota</taxon>
        <taxon>Chitinophagia</taxon>
        <taxon>Chitinophagales</taxon>
        <taxon>Chitinophagaceae</taxon>
        <taxon>Chitinophaga</taxon>
    </lineage>
</organism>
<name>A0A2T7BC46_9BACT</name>
<sequence>METIKIILTNKTALVKKYGDQHKAILADLEALRKADKAKGTTSYVIFMDDATQMKSYKARPVKKADDMKQNKDAVDALYKYFSPAYIMLAGAQDIIPFQLLKNQLSGEADEDKTVPSDLPYACDAPFDLNITKFVAPSRVVGRLPDVPGQGDPAYFHTLIQQAITSKPATAASYHNYFAVSVFEWTKSTQQSVQHIFGNNTHLLISPKAGPEYTAAQLKPKAHFYNCHGSLQDANFYGQQGYNYPPSLNAGALKKKITAGTIVAAECCYGAQLFNPALLQPQSMSIANTYLKNKAVAFAGSSTIAYGPSDGQGLADLLTQYFMINVLKGGASTGRSFLEARQRFLTEMGPTLDPYELKTAAQFCLLGDPSVVPVKDTPGTADKATSKAVVNSVQNRRDNMVAKGRLLSSFIAPPQKARATPLKHKMAEDLNNLLKECKYKQGVTEKQTFINRTLIASEQPGLGSYKTTVRFHVYTNAIVKKGSFKDTRVLVVKEKDDQIVGYREYVRR</sequence>
<dbReference type="OrthoDB" id="8477308at2"/>
<dbReference type="Proteomes" id="UP000244450">
    <property type="component" value="Unassembled WGS sequence"/>
</dbReference>
<evidence type="ECO:0000313" key="1">
    <source>
        <dbReference type="EMBL" id="PUZ22662.1"/>
    </source>
</evidence>
<gene>
    <name evidence="1" type="ORF">DCC81_19710</name>
</gene>
<reference evidence="1 2" key="1">
    <citation type="submission" date="2018-04" db="EMBL/GenBank/DDBJ databases">
        <title>Chitinophaga fuyangensis sp. nov., isolated from soil in a chemical factory.</title>
        <authorList>
            <person name="Chen K."/>
        </authorList>
    </citation>
    <scope>NUCLEOTIDE SEQUENCE [LARGE SCALE GENOMIC DNA]</scope>
    <source>
        <strain evidence="1 2">LY-1</strain>
    </source>
</reference>
<evidence type="ECO:0008006" key="3">
    <source>
        <dbReference type="Google" id="ProtNLM"/>
    </source>
</evidence>
<protein>
    <recommendedName>
        <fullName evidence="3">Gingipain domain-containing protein</fullName>
    </recommendedName>
</protein>
<dbReference type="RefSeq" id="WP_108688408.1">
    <property type="nucleotide sequence ID" value="NZ_QCYK01000003.1"/>
</dbReference>
<keyword evidence="2" id="KW-1185">Reference proteome</keyword>
<dbReference type="EMBL" id="QCYK01000003">
    <property type="protein sequence ID" value="PUZ22662.1"/>
    <property type="molecule type" value="Genomic_DNA"/>
</dbReference>
<proteinExistence type="predicted"/>
<accession>A0A2T7BC46</accession>
<comment type="caution">
    <text evidence="1">The sequence shown here is derived from an EMBL/GenBank/DDBJ whole genome shotgun (WGS) entry which is preliminary data.</text>
</comment>
<dbReference type="AlphaFoldDB" id="A0A2T7BC46"/>
<evidence type="ECO:0000313" key="2">
    <source>
        <dbReference type="Proteomes" id="UP000244450"/>
    </source>
</evidence>